<keyword evidence="2" id="KW-0969">Cilium</keyword>
<name>A0A897N4A9_9EURY</name>
<dbReference type="GeneID" id="68855165"/>
<keyword evidence="2" id="KW-0282">Flagellum</keyword>
<evidence type="ECO:0000256" key="1">
    <source>
        <dbReference type="SAM" id="Phobius"/>
    </source>
</evidence>
<protein>
    <submittedName>
        <fullName evidence="2">Putative pilin/flagellin</fullName>
    </submittedName>
</protein>
<sequence>MRSDRTAGHDSARGQTTLDFTIGVVIFLTALASVFLFVPGALQPFEEGGQEDLVTVNRVADQLAEQSLSEPTTPYVLSENCTVAFFDAGVTPSSECGYSGTTLSERIGLTDRQFVNVTVRASGDASSETSPLLCWNDSAPPGERLVPIDDCDGDATRLSVGSTPVESQPTVTARRVVELDGQDVFLVVVLW</sequence>
<dbReference type="RefSeq" id="WP_229112261.1">
    <property type="nucleotide sequence ID" value="NZ_CP064787.1"/>
</dbReference>
<organism evidence="2 3">
    <name type="scientific">Halapricum desulfuricans</name>
    <dbReference type="NCBI Taxonomy" id="2841257"/>
    <lineage>
        <taxon>Archaea</taxon>
        <taxon>Methanobacteriati</taxon>
        <taxon>Methanobacteriota</taxon>
        <taxon>Stenosarchaea group</taxon>
        <taxon>Halobacteria</taxon>
        <taxon>Halobacteriales</taxon>
        <taxon>Haloarculaceae</taxon>
        <taxon>Halapricum</taxon>
    </lineage>
</organism>
<keyword evidence="1" id="KW-1133">Transmembrane helix</keyword>
<accession>A0A897N4A9</accession>
<keyword evidence="1" id="KW-0472">Membrane</keyword>
<dbReference type="EMBL" id="CP064787">
    <property type="protein sequence ID" value="QSG05909.1"/>
    <property type="molecule type" value="Genomic_DNA"/>
</dbReference>
<keyword evidence="2" id="KW-0966">Cell projection</keyword>
<dbReference type="AlphaFoldDB" id="A0A897N4A9"/>
<dbReference type="InterPro" id="IPR056613">
    <property type="entry name" value="DUF7287"/>
</dbReference>
<proteinExistence type="predicted"/>
<keyword evidence="1" id="KW-0812">Transmembrane</keyword>
<reference evidence="2" key="1">
    <citation type="submission" date="2020-11" db="EMBL/GenBank/DDBJ databases">
        <title>Carbohydrate-dependent, anaerobic sulfur respiration: A novel catabolism in halophilic archaea.</title>
        <authorList>
            <person name="Sorokin D.Y."/>
            <person name="Messina E."/>
            <person name="Smedile F."/>
            <person name="La Cono V."/>
            <person name="Hallsworth J.E."/>
            <person name="Yakimov M.M."/>
        </authorList>
    </citation>
    <scope>NUCLEOTIDE SEQUENCE</scope>
    <source>
        <strain evidence="2">HSR12-1</strain>
    </source>
</reference>
<gene>
    <name evidence="2" type="ORF">HSR121_1570</name>
</gene>
<evidence type="ECO:0000313" key="2">
    <source>
        <dbReference type="EMBL" id="QSG05909.1"/>
    </source>
</evidence>
<dbReference type="Pfam" id="PF23958">
    <property type="entry name" value="DUF7287"/>
    <property type="match status" value="1"/>
</dbReference>
<feature type="transmembrane region" description="Helical" evidence="1">
    <location>
        <begin position="20"/>
        <end position="42"/>
    </location>
</feature>
<evidence type="ECO:0000313" key="3">
    <source>
        <dbReference type="Proteomes" id="UP000663525"/>
    </source>
</evidence>
<dbReference type="Proteomes" id="UP000663525">
    <property type="component" value="Chromosome"/>
</dbReference>